<accession>A0A9N8YMT7</accession>
<dbReference type="EMBL" id="CAJVPP010000005">
    <property type="protein sequence ID" value="CAG8434263.1"/>
    <property type="molecule type" value="Genomic_DNA"/>
</dbReference>
<keyword evidence="4" id="KW-0547">Nucleotide-binding</keyword>
<keyword evidence="3" id="KW-0808">Transferase</keyword>
<gene>
    <name evidence="11" type="ORF">FMOSSE_LOCUS54</name>
</gene>
<comment type="catalytic activity">
    <reaction evidence="7">
        <text>L-threonyl-[protein] + ATP = O-phospho-L-threonyl-[protein] + ADP + H(+)</text>
        <dbReference type="Rhea" id="RHEA:46608"/>
        <dbReference type="Rhea" id="RHEA-COMP:11060"/>
        <dbReference type="Rhea" id="RHEA-COMP:11605"/>
        <dbReference type="ChEBI" id="CHEBI:15378"/>
        <dbReference type="ChEBI" id="CHEBI:30013"/>
        <dbReference type="ChEBI" id="CHEBI:30616"/>
        <dbReference type="ChEBI" id="CHEBI:61977"/>
        <dbReference type="ChEBI" id="CHEBI:456216"/>
        <dbReference type="EC" id="2.7.11.1"/>
    </reaction>
</comment>
<dbReference type="GO" id="GO:0005524">
    <property type="term" value="F:ATP binding"/>
    <property type="evidence" value="ECO:0007669"/>
    <property type="project" value="UniProtKB-KW"/>
</dbReference>
<feature type="region of interest" description="Disordered" evidence="9">
    <location>
        <begin position="167"/>
        <end position="199"/>
    </location>
</feature>
<feature type="compositionally biased region" description="Polar residues" evidence="9">
    <location>
        <begin position="174"/>
        <end position="199"/>
    </location>
</feature>
<dbReference type="GO" id="GO:0035556">
    <property type="term" value="P:intracellular signal transduction"/>
    <property type="evidence" value="ECO:0007669"/>
    <property type="project" value="TreeGrafter"/>
</dbReference>
<protein>
    <recommendedName>
        <fullName evidence="1">non-specific serine/threonine protein kinase</fullName>
        <ecNumber evidence="1">2.7.11.1</ecNumber>
    </recommendedName>
</protein>
<proteinExistence type="predicted"/>
<reference evidence="11" key="1">
    <citation type="submission" date="2021-06" db="EMBL/GenBank/DDBJ databases">
        <authorList>
            <person name="Kallberg Y."/>
            <person name="Tangrot J."/>
            <person name="Rosling A."/>
        </authorList>
    </citation>
    <scope>NUCLEOTIDE SEQUENCE</scope>
    <source>
        <strain evidence="11">87-6 pot B 2015</strain>
    </source>
</reference>
<name>A0A9N8YMT7_FUNMO</name>
<dbReference type="PANTHER" id="PTHR24419">
    <property type="entry name" value="INTERLEUKIN-1 RECEPTOR-ASSOCIATED KINASE"/>
    <property type="match status" value="1"/>
</dbReference>
<sequence>MNHLGTTTKTIRTYGKKSNERVIAIHTWRHEINKELEGTIKDTENSLEKDRVRAYGKKSNERVIAIHTWRHEINKELEETTKDTEISLEKDMIRTNGKKSNERVIAIHTLNHKINKELEGTTNDTEISLAKDKISKFKNSTTQHSFITKGSESEPVKRKSFTKGFTKPKYYLSPTRQSPKPVNHANETSRVNEIDNISPSRLISKKNMIQEGTLSPNNSINKTQLSMSQKPFKKKYHSPSKDYDHYSESLGKVIIKDLNNFSEKENVDICHNDFEIDSNSQISKKLEHRFIKDHKAEFDKPAKEIEQDRNESQELTKLLWICDQEHLWDFEEFLGKDCLNNAMKIGEASFSEVFTAYAPKFTTTKTKCVFKIVPFGRGKEILVNGEEQCSVRDITQEIKTTLELGGRTGLDPKLRVGFLRLYGVGVCRGKYPEVLLKEWDRWDKAYKSESARPDYFDDKQLYAVLIVEYGGLDLEHIKLKNWAQAWSVLTQVGWSIAQAEQSLNFEHRDLHWGNITIKQTKVKYVSYNLPSANINVEIKTFGVRACIIDYTLSRMERGNEIIHVDIVDEGYFTGKGDYQFDVYRMMREETKGDWKSFWPKTNVFWLHYIADKLLSAKKLTKPKKGNEQYDYYNAILGFKKRALVKNGGYQNMMETMSKDEAWQI</sequence>
<comment type="catalytic activity">
    <reaction evidence="8">
        <text>L-seryl-[protein] + ATP = O-phospho-L-seryl-[protein] + ADP + H(+)</text>
        <dbReference type="Rhea" id="RHEA:17989"/>
        <dbReference type="Rhea" id="RHEA-COMP:9863"/>
        <dbReference type="Rhea" id="RHEA-COMP:11604"/>
        <dbReference type="ChEBI" id="CHEBI:15378"/>
        <dbReference type="ChEBI" id="CHEBI:29999"/>
        <dbReference type="ChEBI" id="CHEBI:30616"/>
        <dbReference type="ChEBI" id="CHEBI:83421"/>
        <dbReference type="ChEBI" id="CHEBI:456216"/>
        <dbReference type="EC" id="2.7.11.1"/>
    </reaction>
</comment>
<dbReference type="EC" id="2.7.11.1" evidence="1"/>
<evidence type="ECO:0000256" key="5">
    <source>
        <dbReference type="ARBA" id="ARBA00022777"/>
    </source>
</evidence>
<dbReference type="GO" id="GO:0000278">
    <property type="term" value="P:mitotic cell cycle"/>
    <property type="evidence" value="ECO:0007669"/>
    <property type="project" value="TreeGrafter"/>
</dbReference>
<evidence type="ECO:0000256" key="7">
    <source>
        <dbReference type="ARBA" id="ARBA00047899"/>
    </source>
</evidence>
<evidence type="ECO:0000256" key="6">
    <source>
        <dbReference type="ARBA" id="ARBA00022840"/>
    </source>
</evidence>
<keyword evidence="6" id="KW-0067">ATP-binding</keyword>
<dbReference type="Gene3D" id="1.10.510.10">
    <property type="entry name" value="Transferase(Phosphotransferase) domain 1"/>
    <property type="match status" value="1"/>
</dbReference>
<dbReference type="SUPFAM" id="SSF56112">
    <property type="entry name" value="Protein kinase-like (PK-like)"/>
    <property type="match status" value="1"/>
</dbReference>
<evidence type="ECO:0000259" key="10">
    <source>
        <dbReference type="SMART" id="SM01331"/>
    </source>
</evidence>
<evidence type="ECO:0000313" key="11">
    <source>
        <dbReference type="EMBL" id="CAG8434263.1"/>
    </source>
</evidence>
<keyword evidence="2" id="KW-0723">Serine/threonine-protein kinase</keyword>
<evidence type="ECO:0000256" key="9">
    <source>
        <dbReference type="SAM" id="MobiDB-lite"/>
    </source>
</evidence>
<evidence type="ECO:0000256" key="1">
    <source>
        <dbReference type="ARBA" id="ARBA00012513"/>
    </source>
</evidence>
<keyword evidence="12" id="KW-1185">Reference proteome</keyword>
<organism evidence="11 12">
    <name type="scientific">Funneliformis mosseae</name>
    <name type="common">Endomycorrhizal fungus</name>
    <name type="synonym">Glomus mosseae</name>
    <dbReference type="NCBI Taxonomy" id="27381"/>
    <lineage>
        <taxon>Eukaryota</taxon>
        <taxon>Fungi</taxon>
        <taxon>Fungi incertae sedis</taxon>
        <taxon>Mucoromycota</taxon>
        <taxon>Glomeromycotina</taxon>
        <taxon>Glomeromycetes</taxon>
        <taxon>Glomerales</taxon>
        <taxon>Glomeraceae</taxon>
        <taxon>Funneliformis</taxon>
    </lineage>
</organism>
<dbReference type="PANTHER" id="PTHR24419:SF18">
    <property type="entry name" value="SERINE_THREONINE-PROTEIN KINASE HASPIN"/>
    <property type="match status" value="1"/>
</dbReference>
<dbReference type="InterPro" id="IPR024604">
    <property type="entry name" value="GSG2_C"/>
</dbReference>
<dbReference type="Proteomes" id="UP000789375">
    <property type="component" value="Unassembled WGS sequence"/>
</dbReference>
<evidence type="ECO:0000256" key="2">
    <source>
        <dbReference type="ARBA" id="ARBA00022527"/>
    </source>
</evidence>
<evidence type="ECO:0000256" key="8">
    <source>
        <dbReference type="ARBA" id="ARBA00048679"/>
    </source>
</evidence>
<keyword evidence="5" id="KW-0418">Kinase</keyword>
<dbReference type="Gene3D" id="3.30.200.20">
    <property type="entry name" value="Phosphorylase Kinase, domain 1"/>
    <property type="match status" value="1"/>
</dbReference>
<evidence type="ECO:0000256" key="4">
    <source>
        <dbReference type="ARBA" id="ARBA00022741"/>
    </source>
</evidence>
<dbReference type="GO" id="GO:0005634">
    <property type="term" value="C:nucleus"/>
    <property type="evidence" value="ECO:0007669"/>
    <property type="project" value="TreeGrafter"/>
</dbReference>
<dbReference type="InterPro" id="IPR011009">
    <property type="entry name" value="Kinase-like_dom_sf"/>
</dbReference>
<feature type="domain" description="Serine/threonine-protein kinase haspin C-terminal" evidence="10">
    <location>
        <begin position="569"/>
        <end position="644"/>
    </location>
</feature>
<dbReference type="GO" id="GO:0005737">
    <property type="term" value="C:cytoplasm"/>
    <property type="evidence" value="ECO:0007669"/>
    <property type="project" value="TreeGrafter"/>
</dbReference>
<comment type="caution">
    <text evidence="11">The sequence shown here is derived from an EMBL/GenBank/DDBJ whole genome shotgun (WGS) entry which is preliminary data.</text>
</comment>
<dbReference type="AlphaFoldDB" id="A0A9N8YMT7"/>
<evidence type="ECO:0000256" key="3">
    <source>
        <dbReference type="ARBA" id="ARBA00022679"/>
    </source>
</evidence>
<evidence type="ECO:0000313" key="12">
    <source>
        <dbReference type="Proteomes" id="UP000789375"/>
    </source>
</evidence>
<dbReference type="SMART" id="SM01331">
    <property type="entry name" value="DUF3635"/>
    <property type="match status" value="1"/>
</dbReference>
<dbReference type="GO" id="GO:0072354">
    <property type="term" value="F:histone H3T3 kinase activity"/>
    <property type="evidence" value="ECO:0007669"/>
    <property type="project" value="TreeGrafter"/>
</dbReference>
<dbReference type="Pfam" id="PF12330">
    <property type="entry name" value="Haspin_kinase"/>
    <property type="match status" value="1"/>
</dbReference>